<dbReference type="EMBL" id="DWWL01000078">
    <property type="protein sequence ID" value="HJC48782.1"/>
    <property type="molecule type" value="Genomic_DNA"/>
</dbReference>
<name>A0A9D2PDQ5_9FIRM</name>
<dbReference type="AlphaFoldDB" id="A0A9D2PDQ5"/>
<evidence type="ECO:0000313" key="1">
    <source>
        <dbReference type="EMBL" id="HJC48782.1"/>
    </source>
</evidence>
<organism evidence="1 2">
    <name type="scientific">Candidatus Lachnoclostridium pullistercoris</name>
    <dbReference type="NCBI Taxonomy" id="2838632"/>
    <lineage>
        <taxon>Bacteria</taxon>
        <taxon>Bacillati</taxon>
        <taxon>Bacillota</taxon>
        <taxon>Clostridia</taxon>
        <taxon>Lachnospirales</taxon>
        <taxon>Lachnospiraceae</taxon>
    </lineage>
</organism>
<protein>
    <submittedName>
        <fullName evidence="1">Uncharacterized protein</fullName>
    </submittedName>
</protein>
<reference evidence="1" key="1">
    <citation type="journal article" date="2021" name="PeerJ">
        <title>Extensive microbial diversity within the chicken gut microbiome revealed by metagenomics and culture.</title>
        <authorList>
            <person name="Gilroy R."/>
            <person name="Ravi A."/>
            <person name="Getino M."/>
            <person name="Pursley I."/>
            <person name="Horton D.L."/>
            <person name="Alikhan N.F."/>
            <person name="Baker D."/>
            <person name="Gharbi K."/>
            <person name="Hall N."/>
            <person name="Watson M."/>
            <person name="Adriaenssens E.M."/>
            <person name="Foster-Nyarko E."/>
            <person name="Jarju S."/>
            <person name="Secka A."/>
            <person name="Antonio M."/>
            <person name="Oren A."/>
            <person name="Chaudhuri R.R."/>
            <person name="La Ragione R."/>
            <person name="Hildebrand F."/>
            <person name="Pallen M.J."/>
        </authorList>
    </citation>
    <scope>NUCLEOTIDE SEQUENCE</scope>
    <source>
        <strain evidence="1">CHK183-5548</strain>
    </source>
</reference>
<evidence type="ECO:0000313" key="2">
    <source>
        <dbReference type="Proteomes" id="UP000823883"/>
    </source>
</evidence>
<reference evidence="1" key="2">
    <citation type="submission" date="2021-04" db="EMBL/GenBank/DDBJ databases">
        <authorList>
            <person name="Gilroy R."/>
        </authorList>
    </citation>
    <scope>NUCLEOTIDE SEQUENCE</scope>
    <source>
        <strain evidence="1">CHK183-5548</strain>
    </source>
</reference>
<sequence length="57" mass="6868">MAKYREIPCKYYIAMGQCQKGRQAVHKTYCQHCDRYLPRARVKSLNRKKQAMYKGRI</sequence>
<proteinExistence type="predicted"/>
<accession>A0A9D2PDQ5</accession>
<comment type="caution">
    <text evidence="1">The sequence shown here is derived from an EMBL/GenBank/DDBJ whole genome shotgun (WGS) entry which is preliminary data.</text>
</comment>
<gene>
    <name evidence="1" type="ORF">IAA04_12110</name>
</gene>
<dbReference type="Proteomes" id="UP000823883">
    <property type="component" value="Unassembled WGS sequence"/>
</dbReference>